<name>A0A803MKJ0_CHEQI</name>
<protein>
    <submittedName>
        <fullName evidence="1">Uncharacterized protein</fullName>
    </submittedName>
</protein>
<dbReference type="Gramene" id="AUR62031331-RA">
    <property type="protein sequence ID" value="AUR62031331-RA:cds"/>
    <property type="gene ID" value="AUR62031331"/>
</dbReference>
<dbReference type="EnsemblPlants" id="AUR62031331-RA">
    <property type="protein sequence ID" value="AUR62031331-RA:cds"/>
    <property type="gene ID" value="AUR62031331"/>
</dbReference>
<evidence type="ECO:0000313" key="2">
    <source>
        <dbReference type="Proteomes" id="UP000596660"/>
    </source>
</evidence>
<accession>A0A803MKJ0</accession>
<evidence type="ECO:0000313" key="1">
    <source>
        <dbReference type="EnsemblPlants" id="AUR62031331-RA:cds"/>
    </source>
</evidence>
<dbReference type="OMA" id="GNICAFH"/>
<reference evidence="1" key="1">
    <citation type="journal article" date="2017" name="Nature">
        <title>The genome of Chenopodium quinoa.</title>
        <authorList>
            <person name="Jarvis D.E."/>
            <person name="Ho Y.S."/>
            <person name="Lightfoot D.J."/>
            <person name="Schmoeckel S.M."/>
            <person name="Li B."/>
            <person name="Borm T.J.A."/>
            <person name="Ohyanagi H."/>
            <person name="Mineta K."/>
            <person name="Michell C.T."/>
            <person name="Saber N."/>
            <person name="Kharbatia N.M."/>
            <person name="Rupper R.R."/>
            <person name="Sharp A.R."/>
            <person name="Dally N."/>
            <person name="Boughton B.A."/>
            <person name="Woo Y.H."/>
            <person name="Gao G."/>
            <person name="Schijlen E.G.W.M."/>
            <person name="Guo X."/>
            <person name="Momin A.A."/>
            <person name="Negrao S."/>
            <person name="Al-Babili S."/>
            <person name="Gehring C."/>
            <person name="Roessner U."/>
            <person name="Jung C."/>
            <person name="Murphy K."/>
            <person name="Arold S.T."/>
            <person name="Gojobori T."/>
            <person name="van der Linden C.G."/>
            <person name="van Loo E.N."/>
            <person name="Jellen E.N."/>
            <person name="Maughan P.J."/>
            <person name="Tester M."/>
        </authorList>
    </citation>
    <scope>NUCLEOTIDE SEQUENCE [LARGE SCALE GENOMIC DNA]</scope>
    <source>
        <strain evidence="1">cv. PI 614886</strain>
    </source>
</reference>
<dbReference type="AlphaFoldDB" id="A0A803MKJ0"/>
<dbReference type="Proteomes" id="UP000596660">
    <property type="component" value="Unplaced"/>
</dbReference>
<keyword evidence="2" id="KW-1185">Reference proteome</keyword>
<sequence>MVSAASATSELSDGFRGQEQHQVLPLSNIMLQEIATKQIGCIPSGQYCNNNQDCCWGNICAFHPFTQYIKLCAWCPTAGYPCGMLVACCSGYTCDGTFSGTCC</sequence>
<reference evidence="1" key="2">
    <citation type="submission" date="2021-03" db="UniProtKB">
        <authorList>
            <consortium name="EnsemblPlants"/>
        </authorList>
    </citation>
    <scope>IDENTIFICATION</scope>
</reference>
<proteinExistence type="predicted"/>
<organism evidence="1 2">
    <name type="scientific">Chenopodium quinoa</name>
    <name type="common">Quinoa</name>
    <dbReference type="NCBI Taxonomy" id="63459"/>
    <lineage>
        <taxon>Eukaryota</taxon>
        <taxon>Viridiplantae</taxon>
        <taxon>Streptophyta</taxon>
        <taxon>Embryophyta</taxon>
        <taxon>Tracheophyta</taxon>
        <taxon>Spermatophyta</taxon>
        <taxon>Magnoliopsida</taxon>
        <taxon>eudicotyledons</taxon>
        <taxon>Gunneridae</taxon>
        <taxon>Pentapetalae</taxon>
        <taxon>Caryophyllales</taxon>
        <taxon>Chenopodiaceae</taxon>
        <taxon>Chenopodioideae</taxon>
        <taxon>Atripliceae</taxon>
        <taxon>Chenopodium</taxon>
    </lineage>
</organism>